<dbReference type="InterPro" id="IPR050699">
    <property type="entry name" value="RNA-DNA_Helicase"/>
</dbReference>
<dbReference type="GO" id="GO:0016787">
    <property type="term" value="F:hydrolase activity"/>
    <property type="evidence" value="ECO:0007669"/>
    <property type="project" value="UniProtKB-KW"/>
</dbReference>
<dbReference type="PANTHER" id="PTHR12131:SF24">
    <property type="entry name" value="DEXH-BOX ATP-DEPENDENT RNA HELICASE DEXH11"/>
    <property type="match status" value="1"/>
</dbReference>
<sequence>MSENMANMPTPEATITDVDLKGFGFSGLTLLAKVFVSHPYSIPIPIGEIAFIVKSAERGIFNFWHKTDHVLRKGVILFLAITTFFEFLCIFLYAYIFGKLPIVKYYRKKAALEGSKIVTADLAATGIQSANRQTVVFDALRKFDVKEFWQLLPGEYTQMDGCAGRRGLDKIGTFVVLCRDDIPEEKDLRHVML</sequence>
<dbReference type="InterPro" id="IPR027417">
    <property type="entry name" value="P-loop_NTPase"/>
</dbReference>
<evidence type="ECO:0000313" key="7">
    <source>
        <dbReference type="Proteomes" id="UP000653305"/>
    </source>
</evidence>
<evidence type="ECO:0000256" key="5">
    <source>
        <dbReference type="SAM" id="Phobius"/>
    </source>
</evidence>
<gene>
    <name evidence="6" type="ORF">PHJA_002443800</name>
</gene>
<feature type="transmembrane region" description="Helical" evidence="5">
    <location>
        <begin position="75"/>
        <end position="98"/>
    </location>
</feature>
<dbReference type="GO" id="GO:0005524">
    <property type="term" value="F:ATP binding"/>
    <property type="evidence" value="ECO:0007669"/>
    <property type="project" value="UniProtKB-KW"/>
</dbReference>
<dbReference type="SUPFAM" id="SSF117070">
    <property type="entry name" value="LEA14-like"/>
    <property type="match status" value="1"/>
</dbReference>
<dbReference type="PANTHER" id="PTHR12131">
    <property type="entry name" value="ATP-DEPENDENT RNA AND DNA HELICASE"/>
    <property type="match status" value="1"/>
</dbReference>
<proteinExistence type="predicted"/>
<protein>
    <submittedName>
        <fullName evidence="6">Equilibrative nucleotide transporter 4</fullName>
    </submittedName>
</protein>
<keyword evidence="5" id="KW-0472">Membrane</keyword>
<evidence type="ECO:0000256" key="2">
    <source>
        <dbReference type="ARBA" id="ARBA00022801"/>
    </source>
</evidence>
<dbReference type="GO" id="GO:0070478">
    <property type="term" value="P:nuclear-transcribed mRNA catabolic process, 3'-5' exonucleolytic nonsense-mediated decay"/>
    <property type="evidence" value="ECO:0007669"/>
    <property type="project" value="TreeGrafter"/>
</dbReference>
<reference evidence="6" key="1">
    <citation type="submission" date="2020-07" db="EMBL/GenBank/DDBJ databases">
        <title>Ethylene signaling mediates host invasion by parasitic plants.</title>
        <authorList>
            <person name="Yoshida S."/>
        </authorList>
    </citation>
    <scope>NUCLEOTIDE SEQUENCE</scope>
    <source>
        <strain evidence="6">Okayama</strain>
    </source>
</reference>
<keyword evidence="5" id="KW-1133">Transmembrane helix</keyword>
<evidence type="ECO:0000313" key="6">
    <source>
        <dbReference type="EMBL" id="GFQ03000.1"/>
    </source>
</evidence>
<dbReference type="Proteomes" id="UP000653305">
    <property type="component" value="Unassembled WGS sequence"/>
</dbReference>
<keyword evidence="2" id="KW-0378">Hydrolase</keyword>
<keyword evidence="4" id="KW-0067">ATP-binding</keyword>
<comment type="caution">
    <text evidence="6">The sequence shown here is derived from an EMBL/GenBank/DDBJ whole genome shotgun (WGS) entry which is preliminary data.</text>
</comment>
<organism evidence="6 7">
    <name type="scientific">Phtheirospermum japonicum</name>
    <dbReference type="NCBI Taxonomy" id="374723"/>
    <lineage>
        <taxon>Eukaryota</taxon>
        <taxon>Viridiplantae</taxon>
        <taxon>Streptophyta</taxon>
        <taxon>Embryophyta</taxon>
        <taxon>Tracheophyta</taxon>
        <taxon>Spermatophyta</taxon>
        <taxon>Magnoliopsida</taxon>
        <taxon>eudicotyledons</taxon>
        <taxon>Gunneridae</taxon>
        <taxon>Pentapetalae</taxon>
        <taxon>asterids</taxon>
        <taxon>lamiids</taxon>
        <taxon>Lamiales</taxon>
        <taxon>Orobanchaceae</taxon>
        <taxon>Orobanchaceae incertae sedis</taxon>
        <taxon>Phtheirospermum</taxon>
    </lineage>
</organism>
<dbReference type="EMBL" id="BMAC01000793">
    <property type="protein sequence ID" value="GFQ03000.1"/>
    <property type="molecule type" value="Genomic_DNA"/>
</dbReference>
<evidence type="ECO:0000256" key="4">
    <source>
        <dbReference type="ARBA" id="ARBA00022840"/>
    </source>
</evidence>
<dbReference type="GO" id="GO:0004386">
    <property type="term" value="F:helicase activity"/>
    <property type="evidence" value="ECO:0007669"/>
    <property type="project" value="UniProtKB-KW"/>
</dbReference>
<keyword evidence="7" id="KW-1185">Reference proteome</keyword>
<dbReference type="Gene3D" id="3.40.50.300">
    <property type="entry name" value="P-loop containing nucleotide triphosphate hydrolases"/>
    <property type="match status" value="1"/>
</dbReference>
<name>A0A830CVF6_9LAMI</name>
<evidence type="ECO:0000256" key="3">
    <source>
        <dbReference type="ARBA" id="ARBA00022806"/>
    </source>
</evidence>
<dbReference type="SUPFAM" id="SSF52540">
    <property type="entry name" value="P-loop containing nucleoside triphosphate hydrolases"/>
    <property type="match status" value="1"/>
</dbReference>
<dbReference type="GO" id="GO:0055087">
    <property type="term" value="C:Ski complex"/>
    <property type="evidence" value="ECO:0007669"/>
    <property type="project" value="TreeGrafter"/>
</dbReference>
<keyword evidence="1" id="KW-0547">Nucleotide-binding</keyword>
<dbReference type="OrthoDB" id="1745354at2759"/>
<keyword evidence="5" id="KW-0812">Transmembrane</keyword>
<evidence type="ECO:0000256" key="1">
    <source>
        <dbReference type="ARBA" id="ARBA00022741"/>
    </source>
</evidence>
<dbReference type="Gene3D" id="2.60.40.1820">
    <property type="match status" value="1"/>
</dbReference>
<dbReference type="AlphaFoldDB" id="A0A830CVF6"/>
<keyword evidence="3" id="KW-0347">Helicase</keyword>
<accession>A0A830CVF6</accession>